<feature type="transmembrane region" description="Helical" evidence="6">
    <location>
        <begin position="53"/>
        <end position="75"/>
    </location>
</feature>
<evidence type="ECO:0000256" key="5">
    <source>
        <dbReference type="ARBA" id="ARBA00023136"/>
    </source>
</evidence>
<gene>
    <name evidence="7" type="ORF">D9613_002466</name>
</gene>
<name>A0A8H4VNX5_9AGAR</name>
<dbReference type="GO" id="GO:0016020">
    <property type="term" value="C:membrane"/>
    <property type="evidence" value="ECO:0007669"/>
    <property type="project" value="UniProtKB-SubCell"/>
</dbReference>
<reference evidence="7 8" key="1">
    <citation type="submission" date="2019-12" db="EMBL/GenBank/DDBJ databases">
        <authorList>
            <person name="Floudas D."/>
            <person name="Bentzer J."/>
            <person name="Ahren D."/>
            <person name="Johansson T."/>
            <person name="Persson P."/>
            <person name="Tunlid A."/>
        </authorList>
    </citation>
    <scope>NUCLEOTIDE SEQUENCE [LARGE SCALE GENOMIC DNA]</scope>
    <source>
        <strain evidence="7 8">CBS 102.39</strain>
    </source>
</reference>
<dbReference type="Proteomes" id="UP000521872">
    <property type="component" value="Unassembled WGS sequence"/>
</dbReference>
<keyword evidence="3 6" id="KW-0812">Transmembrane</keyword>
<keyword evidence="4 6" id="KW-1133">Transmembrane helix</keyword>
<keyword evidence="5 6" id="KW-0472">Membrane</keyword>
<feature type="transmembrane region" description="Helical" evidence="6">
    <location>
        <begin position="113"/>
        <end position="138"/>
    </location>
</feature>
<evidence type="ECO:0000256" key="2">
    <source>
        <dbReference type="ARBA" id="ARBA00007262"/>
    </source>
</evidence>
<comment type="similarity">
    <text evidence="2">Belongs to the IFI6/IFI27 family.</text>
</comment>
<evidence type="ECO:0000313" key="7">
    <source>
        <dbReference type="EMBL" id="KAF4615000.1"/>
    </source>
</evidence>
<evidence type="ECO:0000256" key="1">
    <source>
        <dbReference type="ARBA" id="ARBA00004141"/>
    </source>
</evidence>
<comment type="caution">
    <text evidence="7">The sequence shown here is derived from an EMBL/GenBank/DDBJ whole genome shotgun (WGS) entry which is preliminary data.</text>
</comment>
<dbReference type="Pfam" id="PF06140">
    <property type="entry name" value="Ifi-6-16"/>
    <property type="match status" value="1"/>
</dbReference>
<feature type="transmembrane region" description="Helical" evidence="6">
    <location>
        <begin position="81"/>
        <end position="101"/>
    </location>
</feature>
<keyword evidence="8" id="KW-1185">Reference proteome</keyword>
<evidence type="ECO:0000313" key="8">
    <source>
        <dbReference type="Proteomes" id="UP000521872"/>
    </source>
</evidence>
<sequence length="154" mass="15965">MPDVPAGPPGPGKDIISLILRLLREHIPGFNPLAITQVVLDQALAVIKENIHFIIGTLVPTVGVTVLIPSLTVVLVNLLGFTANGVLAGSIAAFVQSLFWGGSTGGIFSALQAFGATATISLPALAIGGGLLLGWWWWNRKGGDDEGQAPVPVR</sequence>
<dbReference type="InterPro" id="IPR009311">
    <property type="entry name" value="IFI6/IFI27-like"/>
</dbReference>
<comment type="subcellular location">
    <subcellularLocation>
        <location evidence="1">Membrane</location>
        <topology evidence="1">Multi-pass membrane protein</topology>
    </subcellularLocation>
</comment>
<dbReference type="AlphaFoldDB" id="A0A8H4VNX5"/>
<dbReference type="InterPro" id="IPR038213">
    <property type="entry name" value="IFI6/IFI27-like_sf"/>
</dbReference>
<dbReference type="EMBL" id="JAACJL010000044">
    <property type="protein sequence ID" value="KAF4615000.1"/>
    <property type="molecule type" value="Genomic_DNA"/>
</dbReference>
<organism evidence="7 8">
    <name type="scientific">Agrocybe pediades</name>
    <dbReference type="NCBI Taxonomy" id="84607"/>
    <lineage>
        <taxon>Eukaryota</taxon>
        <taxon>Fungi</taxon>
        <taxon>Dikarya</taxon>
        <taxon>Basidiomycota</taxon>
        <taxon>Agaricomycotina</taxon>
        <taxon>Agaricomycetes</taxon>
        <taxon>Agaricomycetidae</taxon>
        <taxon>Agaricales</taxon>
        <taxon>Agaricineae</taxon>
        <taxon>Strophariaceae</taxon>
        <taxon>Agrocybe</taxon>
    </lineage>
</organism>
<evidence type="ECO:0000256" key="6">
    <source>
        <dbReference type="SAM" id="Phobius"/>
    </source>
</evidence>
<evidence type="ECO:0000256" key="4">
    <source>
        <dbReference type="ARBA" id="ARBA00022989"/>
    </source>
</evidence>
<accession>A0A8H4VNX5</accession>
<proteinExistence type="inferred from homology"/>
<dbReference type="Gene3D" id="6.10.110.10">
    <property type="match status" value="1"/>
</dbReference>
<evidence type="ECO:0000256" key="3">
    <source>
        <dbReference type="ARBA" id="ARBA00022692"/>
    </source>
</evidence>
<protein>
    <submittedName>
        <fullName evidence="7">Uncharacterized protein</fullName>
    </submittedName>
</protein>